<protein>
    <submittedName>
        <fullName evidence="1">Uncharacterized protein</fullName>
    </submittedName>
</protein>
<evidence type="ECO:0000313" key="2">
    <source>
        <dbReference type="Proteomes" id="UP000000546"/>
    </source>
</evidence>
<dbReference type="RefSeq" id="WP_011281369.1">
    <property type="nucleotide sequence ID" value="NC_007204.1"/>
</dbReference>
<sequence length="171" mass="19714">MTVTTDDLYKQKCEIDSITFSCNEAHERLKIIRGYYASFMHASSLFKKDSVDGAEITLYDYPPNPTERTPRYGSHQKIYMSLQRSGIRNLADLGYILQSYHKLRKKAEYEIHLEITDDDVNDAESYFNECPARIKFYQQNGNQHFTTAKKVINASITSNGVKVNGGLRRLK</sequence>
<evidence type="ECO:0000313" key="1">
    <source>
        <dbReference type="EMBL" id="AAZ19963.1"/>
    </source>
</evidence>
<dbReference type="OrthoDB" id="6658427at2"/>
<dbReference type="EMBL" id="CP000082">
    <property type="protein sequence ID" value="AAZ19963.1"/>
    <property type="molecule type" value="Genomic_DNA"/>
</dbReference>
<dbReference type="Gene3D" id="1.20.120.330">
    <property type="entry name" value="Nucleotidyltransferases domain 2"/>
    <property type="match status" value="1"/>
</dbReference>
<gene>
    <name evidence="1" type="ordered locus">Psyc_2116</name>
</gene>
<accession>Q4FPU5</accession>
<dbReference type="HOGENOM" id="CLU_1561612_0_0_6"/>
<organism evidence="1 2">
    <name type="scientific">Psychrobacter arcticus (strain DSM 17307 / VKM B-2377 / 273-4)</name>
    <dbReference type="NCBI Taxonomy" id="259536"/>
    <lineage>
        <taxon>Bacteria</taxon>
        <taxon>Pseudomonadati</taxon>
        <taxon>Pseudomonadota</taxon>
        <taxon>Gammaproteobacteria</taxon>
        <taxon>Moraxellales</taxon>
        <taxon>Moraxellaceae</taxon>
        <taxon>Psychrobacter</taxon>
    </lineage>
</organism>
<reference evidence="1 2" key="1">
    <citation type="journal article" date="2010" name="Appl. Environ. Microbiol.">
        <title>The genome sequence of Psychrobacter arcticus 273-4, a psychroactive Siberian permafrost bacterium, reveals mechanisms for adaptation to low-temperature growth.</title>
        <authorList>
            <person name="Ayala-del-Rio H.L."/>
            <person name="Chain P.S."/>
            <person name="Grzymski J.J."/>
            <person name="Ponder M.A."/>
            <person name="Ivanova N."/>
            <person name="Bergholz P.W."/>
            <person name="Di Bartolo G."/>
            <person name="Hauser L."/>
            <person name="Land M."/>
            <person name="Bakermans C."/>
            <person name="Rodrigues D."/>
            <person name="Klappenbach J."/>
            <person name="Zarka D."/>
            <person name="Larimer F."/>
            <person name="Richardson P."/>
            <person name="Murray A."/>
            <person name="Thomashow M."/>
            <person name="Tiedje J.M."/>
        </authorList>
    </citation>
    <scope>NUCLEOTIDE SEQUENCE [LARGE SCALE GENOMIC DNA]</scope>
    <source>
        <strain evidence="2">DSM 17307 / VKM B-2377 / 273-4</strain>
    </source>
</reference>
<keyword evidence="2" id="KW-1185">Reference proteome</keyword>
<dbReference type="Proteomes" id="UP000000546">
    <property type="component" value="Chromosome"/>
</dbReference>
<dbReference type="KEGG" id="par:Psyc_2116"/>
<dbReference type="AlphaFoldDB" id="Q4FPU5"/>
<name>Q4FPU5_PSYA2</name>
<proteinExistence type="predicted"/>